<reference evidence="2" key="1">
    <citation type="submission" date="2020-07" db="EMBL/GenBank/DDBJ databases">
        <title>Genome sequence and genetic diversity analysis of an under-domesticated orphan crop, white fonio (Digitaria exilis).</title>
        <authorList>
            <person name="Bennetzen J.L."/>
            <person name="Chen S."/>
            <person name="Ma X."/>
            <person name="Wang X."/>
            <person name="Yssel A.E.J."/>
            <person name="Chaluvadi S.R."/>
            <person name="Johnson M."/>
            <person name="Gangashetty P."/>
            <person name="Hamidou F."/>
            <person name="Sanogo M.D."/>
            <person name="Zwaenepoel A."/>
            <person name="Wallace J."/>
            <person name="Van De Peer Y."/>
            <person name="Van Deynze A."/>
        </authorList>
    </citation>
    <scope>NUCLEOTIDE SEQUENCE</scope>
    <source>
        <tissue evidence="2">Leaves</tissue>
    </source>
</reference>
<feature type="compositionally biased region" description="Polar residues" evidence="1">
    <location>
        <begin position="97"/>
        <end position="109"/>
    </location>
</feature>
<feature type="region of interest" description="Disordered" evidence="1">
    <location>
        <begin position="1"/>
        <end position="29"/>
    </location>
</feature>
<dbReference type="EMBL" id="JACEFO010001795">
    <property type="protein sequence ID" value="KAF8701917.1"/>
    <property type="molecule type" value="Genomic_DNA"/>
</dbReference>
<sequence length="264" mass="26848">MGRRRRRVVPSAAAATAGSGGGGCCSGAAAPPTFDDEAAVLHGWEDRRAAGDSSSPPPEAVASPRAPLAEVGVHGRGSGAVGLAMPRSLGPRAASGLCSSGTTPSSSKMAPSGRASVPAKAYAVAASLSPVSTLHRLEQVAMPASAYVIVGSQVITIHSGEEDAHANSGVHNEMPDVNAGHGHHRGQELSGEHEYFSEWCNSGCDLGIVTEKSSSTIAPEMVPTPSYGDYTAESSAVCVSNHWGFAPDATDIDDFGLPDDLGIY</sequence>
<evidence type="ECO:0000256" key="1">
    <source>
        <dbReference type="SAM" id="MobiDB-lite"/>
    </source>
</evidence>
<dbReference type="InterPro" id="IPR006311">
    <property type="entry name" value="TAT_signal"/>
</dbReference>
<organism evidence="2 3">
    <name type="scientific">Digitaria exilis</name>
    <dbReference type="NCBI Taxonomy" id="1010633"/>
    <lineage>
        <taxon>Eukaryota</taxon>
        <taxon>Viridiplantae</taxon>
        <taxon>Streptophyta</taxon>
        <taxon>Embryophyta</taxon>
        <taxon>Tracheophyta</taxon>
        <taxon>Spermatophyta</taxon>
        <taxon>Magnoliopsida</taxon>
        <taxon>Liliopsida</taxon>
        <taxon>Poales</taxon>
        <taxon>Poaceae</taxon>
        <taxon>PACMAD clade</taxon>
        <taxon>Panicoideae</taxon>
        <taxon>Panicodae</taxon>
        <taxon>Paniceae</taxon>
        <taxon>Anthephorinae</taxon>
        <taxon>Digitaria</taxon>
    </lineage>
</organism>
<name>A0A835BLW3_9POAL</name>
<dbReference type="AlphaFoldDB" id="A0A835BLW3"/>
<dbReference type="PROSITE" id="PS51257">
    <property type="entry name" value="PROKAR_LIPOPROTEIN"/>
    <property type="match status" value="1"/>
</dbReference>
<feature type="region of interest" description="Disordered" evidence="1">
    <location>
        <begin position="92"/>
        <end position="112"/>
    </location>
</feature>
<gene>
    <name evidence="2" type="ORF">HU200_033245</name>
</gene>
<proteinExistence type="predicted"/>
<evidence type="ECO:0000313" key="3">
    <source>
        <dbReference type="Proteomes" id="UP000636709"/>
    </source>
</evidence>
<evidence type="ECO:0000313" key="2">
    <source>
        <dbReference type="EMBL" id="KAF8701917.1"/>
    </source>
</evidence>
<feature type="region of interest" description="Disordered" evidence="1">
    <location>
        <begin position="41"/>
        <end position="67"/>
    </location>
</feature>
<dbReference type="Proteomes" id="UP000636709">
    <property type="component" value="Unassembled WGS sequence"/>
</dbReference>
<protein>
    <submittedName>
        <fullName evidence="2">Uncharacterized protein</fullName>
    </submittedName>
</protein>
<keyword evidence="3" id="KW-1185">Reference proteome</keyword>
<accession>A0A835BLW3</accession>
<comment type="caution">
    <text evidence="2">The sequence shown here is derived from an EMBL/GenBank/DDBJ whole genome shotgun (WGS) entry which is preliminary data.</text>
</comment>
<dbReference type="PROSITE" id="PS51318">
    <property type="entry name" value="TAT"/>
    <property type="match status" value="1"/>
</dbReference>